<feature type="domain" description="Alcohol dehydrogenase iron-type/glycerol dehydrogenase GldA" evidence="4">
    <location>
        <begin position="10"/>
        <end position="153"/>
    </location>
</feature>
<gene>
    <name evidence="6" type="ORF">SAMN02745782_00272</name>
</gene>
<dbReference type="FunFam" id="3.40.50.1970:FF:000015">
    <property type="entry name" value="Maleylacetate reductase 1"/>
    <property type="match status" value="1"/>
</dbReference>
<sequence>MMDFMYQAMPIRVIFGIGKIAETRAEVEKLGIKRALVLATPQQADLAHDISERLGDIAVGIYDQAVMHVPSETVNDVMEVVKELQVDGCVAVGGGSTIGLAKAIALKTELPILTIPTTYAGSEMTPVWGITHEGIKTTGRDVRVLAKTVIYDPELTVTLPNFISGPSGMNAIAHCVEGLYAENRNPIISLLAEEGIRALGQNLVTVVEQPQDRNARSQALYGAWLSGTVLGNVGMAIHHKLCHTLGGSFNLPHAEVHTVMIPQVVNFNKDHAPQAMAAIGRALNVVPEKSAAALYELAKQIGAPIALKDIGMLESDLDKAAEIATKNPYYNPRPADYSAVRELLEKAYWGVKPE</sequence>
<dbReference type="Gene3D" id="1.20.1090.10">
    <property type="entry name" value="Dehydroquinate synthase-like - alpha domain"/>
    <property type="match status" value="1"/>
</dbReference>
<accession>A0A1T4KLU5</accession>
<feature type="domain" description="Fe-containing alcohol dehydrogenase-like C-terminal" evidence="5">
    <location>
        <begin position="167"/>
        <end position="348"/>
    </location>
</feature>
<dbReference type="InterPro" id="IPR034786">
    <property type="entry name" value="MAR"/>
</dbReference>
<dbReference type="Gene3D" id="3.40.50.1970">
    <property type="match status" value="1"/>
</dbReference>
<dbReference type="Proteomes" id="UP000190834">
    <property type="component" value="Unassembled WGS sequence"/>
</dbReference>
<dbReference type="CDD" id="cd08177">
    <property type="entry name" value="MAR"/>
    <property type="match status" value="1"/>
</dbReference>
<dbReference type="GeneID" id="70583636"/>
<keyword evidence="7" id="KW-1185">Reference proteome</keyword>
<dbReference type="PANTHER" id="PTHR11496">
    <property type="entry name" value="ALCOHOL DEHYDROGENASE"/>
    <property type="match status" value="1"/>
</dbReference>
<organism evidence="6 7">
    <name type="scientific">Vibrio cincinnatiensis DSM 19608</name>
    <dbReference type="NCBI Taxonomy" id="1123491"/>
    <lineage>
        <taxon>Bacteria</taxon>
        <taxon>Pseudomonadati</taxon>
        <taxon>Pseudomonadota</taxon>
        <taxon>Gammaproteobacteria</taxon>
        <taxon>Vibrionales</taxon>
        <taxon>Vibrionaceae</taxon>
        <taxon>Vibrio</taxon>
    </lineage>
</organism>
<dbReference type="AlphaFoldDB" id="A0A1T4KLU5"/>
<dbReference type="GO" id="GO:0018506">
    <property type="term" value="F:maleylacetate reductase activity"/>
    <property type="evidence" value="ECO:0007669"/>
    <property type="project" value="InterPro"/>
</dbReference>
<dbReference type="Pfam" id="PF25137">
    <property type="entry name" value="ADH_Fe_C"/>
    <property type="match status" value="1"/>
</dbReference>
<dbReference type="RefSeq" id="WP_078924675.1">
    <property type="nucleotide sequence ID" value="NZ_FUXB01000001.1"/>
</dbReference>
<evidence type="ECO:0000259" key="4">
    <source>
        <dbReference type="Pfam" id="PF00465"/>
    </source>
</evidence>
<dbReference type="Pfam" id="PF00465">
    <property type="entry name" value="Fe-ADH"/>
    <property type="match status" value="1"/>
</dbReference>
<name>A0A1T4KLU5_VIBCI</name>
<dbReference type="STRING" id="1123491.SAMN02745782_00272"/>
<dbReference type="OrthoDB" id="3812122at2"/>
<evidence type="ECO:0000313" key="6">
    <source>
        <dbReference type="EMBL" id="SJZ43347.1"/>
    </source>
</evidence>
<evidence type="ECO:0000259" key="5">
    <source>
        <dbReference type="Pfam" id="PF25137"/>
    </source>
</evidence>
<dbReference type="SUPFAM" id="SSF56796">
    <property type="entry name" value="Dehydroquinate synthase-like"/>
    <property type="match status" value="1"/>
</dbReference>
<protein>
    <submittedName>
        <fullName evidence="6">Maleylacetate reductase</fullName>
    </submittedName>
</protein>
<evidence type="ECO:0000256" key="2">
    <source>
        <dbReference type="ARBA" id="ARBA00023002"/>
    </source>
</evidence>
<comment type="similarity">
    <text evidence="1">Belongs to the iron-containing alcohol dehydrogenase family.</text>
</comment>
<proteinExistence type="inferred from homology"/>
<evidence type="ECO:0000256" key="1">
    <source>
        <dbReference type="ARBA" id="ARBA00007358"/>
    </source>
</evidence>
<keyword evidence="2" id="KW-0560">Oxidoreductase</keyword>
<reference evidence="7" key="1">
    <citation type="submission" date="2017-02" db="EMBL/GenBank/DDBJ databases">
        <authorList>
            <person name="Varghese N."/>
            <person name="Submissions S."/>
        </authorList>
    </citation>
    <scope>NUCLEOTIDE SEQUENCE [LARGE SCALE GENOMIC DNA]</scope>
    <source>
        <strain evidence="7">DSM 19608</strain>
    </source>
</reference>
<keyword evidence="3" id="KW-0520">NAD</keyword>
<dbReference type="GO" id="GO:0004022">
    <property type="term" value="F:alcohol dehydrogenase (NAD+) activity"/>
    <property type="evidence" value="ECO:0007669"/>
    <property type="project" value="TreeGrafter"/>
</dbReference>
<dbReference type="InterPro" id="IPR001670">
    <property type="entry name" value="ADH_Fe/GldA"/>
</dbReference>
<dbReference type="GO" id="GO:0046872">
    <property type="term" value="F:metal ion binding"/>
    <property type="evidence" value="ECO:0007669"/>
    <property type="project" value="InterPro"/>
</dbReference>
<evidence type="ECO:0000256" key="3">
    <source>
        <dbReference type="ARBA" id="ARBA00023027"/>
    </source>
</evidence>
<dbReference type="InterPro" id="IPR039697">
    <property type="entry name" value="Alcohol_dehydrogenase_Fe"/>
</dbReference>
<dbReference type="PANTHER" id="PTHR11496:SF102">
    <property type="entry name" value="ALCOHOL DEHYDROGENASE 4"/>
    <property type="match status" value="1"/>
</dbReference>
<evidence type="ECO:0000313" key="7">
    <source>
        <dbReference type="Proteomes" id="UP000190834"/>
    </source>
</evidence>
<dbReference type="InterPro" id="IPR056798">
    <property type="entry name" value="ADH_Fe_C"/>
</dbReference>
<dbReference type="EMBL" id="FUXB01000001">
    <property type="protein sequence ID" value="SJZ43347.1"/>
    <property type="molecule type" value="Genomic_DNA"/>
</dbReference>